<organism evidence="7 8">
    <name type="scientific">Deinobacterium chartae</name>
    <dbReference type="NCBI Taxonomy" id="521158"/>
    <lineage>
        <taxon>Bacteria</taxon>
        <taxon>Thermotogati</taxon>
        <taxon>Deinococcota</taxon>
        <taxon>Deinococci</taxon>
        <taxon>Deinococcales</taxon>
        <taxon>Deinococcaceae</taxon>
        <taxon>Deinobacterium</taxon>
    </lineage>
</organism>
<gene>
    <name evidence="7" type="ORF">HNR42_002392</name>
</gene>
<evidence type="ECO:0000313" key="8">
    <source>
        <dbReference type="Proteomes" id="UP000569951"/>
    </source>
</evidence>
<sequence length="112" mass="11844">MQDTADTAFNLLTPYLGQLSLGAVLGFAAGYAVKKIGKIALLVVGVLFIAVQLLAASGFIEVDWLRIQQAAGPLLERERIQSGWSSFLGVLTNNLPFSGAFLAAFVLGFRAG</sequence>
<evidence type="ECO:0000256" key="4">
    <source>
        <dbReference type="ARBA" id="ARBA00022989"/>
    </source>
</evidence>
<dbReference type="EMBL" id="JACHHG010000008">
    <property type="protein sequence ID" value="MBB6098957.1"/>
    <property type="molecule type" value="Genomic_DNA"/>
</dbReference>
<feature type="transmembrane region" description="Helical" evidence="6">
    <location>
        <begin position="12"/>
        <end position="32"/>
    </location>
</feature>
<keyword evidence="3 6" id="KW-0812">Transmembrane</keyword>
<comment type="similarity">
    <text evidence="2">Belongs to the FUN14 family.</text>
</comment>
<protein>
    <submittedName>
        <fullName evidence="7">Putative membrane protein (Fun14 family)</fullName>
    </submittedName>
</protein>
<comment type="caution">
    <text evidence="7">The sequence shown here is derived from an EMBL/GenBank/DDBJ whole genome shotgun (WGS) entry which is preliminary data.</text>
</comment>
<dbReference type="Pfam" id="PF04930">
    <property type="entry name" value="FUN14"/>
    <property type="match status" value="1"/>
</dbReference>
<reference evidence="7 8" key="1">
    <citation type="submission" date="2020-08" db="EMBL/GenBank/DDBJ databases">
        <title>Genomic Encyclopedia of Type Strains, Phase IV (KMG-IV): sequencing the most valuable type-strain genomes for metagenomic binning, comparative biology and taxonomic classification.</title>
        <authorList>
            <person name="Goeker M."/>
        </authorList>
    </citation>
    <scope>NUCLEOTIDE SEQUENCE [LARGE SCALE GENOMIC DNA]</scope>
    <source>
        <strain evidence="7 8">DSM 21458</strain>
    </source>
</reference>
<dbReference type="RefSeq" id="WP_183987702.1">
    <property type="nucleotide sequence ID" value="NZ_JACHHG010000008.1"/>
</dbReference>
<evidence type="ECO:0000256" key="5">
    <source>
        <dbReference type="ARBA" id="ARBA00023136"/>
    </source>
</evidence>
<dbReference type="PANTHER" id="PTHR21346">
    <property type="entry name" value="FUN14 DOMAIN CONTAINING"/>
    <property type="match status" value="1"/>
</dbReference>
<dbReference type="Proteomes" id="UP000569951">
    <property type="component" value="Unassembled WGS sequence"/>
</dbReference>
<evidence type="ECO:0000313" key="7">
    <source>
        <dbReference type="EMBL" id="MBB6098957.1"/>
    </source>
</evidence>
<keyword evidence="5 6" id="KW-0472">Membrane</keyword>
<evidence type="ECO:0000256" key="2">
    <source>
        <dbReference type="ARBA" id="ARBA00009160"/>
    </source>
</evidence>
<accession>A0A841HZY2</accession>
<proteinExistence type="inferred from homology"/>
<keyword evidence="8" id="KW-1185">Reference proteome</keyword>
<feature type="transmembrane region" description="Helical" evidence="6">
    <location>
        <begin position="84"/>
        <end position="109"/>
    </location>
</feature>
<name>A0A841HZY2_9DEIO</name>
<feature type="transmembrane region" description="Helical" evidence="6">
    <location>
        <begin position="39"/>
        <end position="60"/>
    </location>
</feature>
<keyword evidence="4 6" id="KW-1133">Transmembrane helix</keyword>
<dbReference type="PANTHER" id="PTHR21346:SF10">
    <property type="entry name" value="TRANSMEMBRANE PROTEIN"/>
    <property type="match status" value="1"/>
</dbReference>
<dbReference type="GO" id="GO:0016020">
    <property type="term" value="C:membrane"/>
    <property type="evidence" value="ECO:0007669"/>
    <property type="project" value="UniProtKB-SubCell"/>
</dbReference>
<dbReference type="InterPro" id="IPR007014">
    <property type="entry name" value="FUN14"/>
</dbReference>
<comment type="subcellular location">
    <subcellularLocation>
        <location evidence="1">Membrane</location>
    </subcellularLocation>
</comment>
<evidence type="ECO:0000256" key="3">
    <source>
        <dbReference type="ARBA" id="ARBA00022692"/>
    </source>
</evidence>
<evidence type="ECO:0000256" key="1">
    <source>
        <dbReference type="ARBA" id="ARBA00004370"/>
    </source>
</evidence>
<evidence type="ECO:0000256" key="6">
    <source>
        <dbReference type="SAM" id="Phobius"/>
    </source>
</evidence>
<dbReference type="AlphaFoldDB" id="A0A841HZY2"/>